<evidence type="ECO:0000256" key="7">
    <source>
        <dbReference type="ARBA" id="ARBA00023136"/>
    </source>
</evidence>
<evidence type="ECO:0000313" key="10">
    <source>
        <dbReference type="Proteomes" id="UP000315017"/>
    </source>
</evidence>
<evidence type="ECO:0000256" key="3">
    <source>
        <dbReference type="ARBA" id="ARBA00022692"/>
    </source>
</evidence>
<name>A0A517Y627_9BACT</name>
<evidence type="ECO:0000256" key="2">
    <source>
        <dbReference type="ARBA" id="ARBA00022448"/>
    </source>
</evidence>
<sequence>MFGIGTTELIVVGIVVLLLFGTRLPMAMKSLGQGFKQFKEGINSDAT</sequence>
<evidence type="ECO:0000256" key="5">
    <source>
        <dbReference type="ARBA" id="ARBA00022989"/>
    </source>
</evidence>
<evidence type="ECO:0000313" key="9">
    <source>
        <dbReference type="EMBL" id="QDU25666.1"/>
    </source>
</evidence>
<accession>A0A517Y627</accession>
<dbReference type="EMBL" id="CP036274">
    <property type="protein sequence ID" value="QDU25666.1"/>
    <property type="molecule type" value="Genomic_DNA"/>
</dbReference>
<reference evidence="9 10" key="1">
    <citation type="submission" date="2019-02" db="EMBL/GenBank/DDBJ databases">
        <title>Deep-cultivation of Planctomycetes and their phenomic and genomic characterization uncovers novel biology.</title>
        <authorList>
            <person name="Wiegand S."/>
            <person name="Jogler M."/>
            <person name="Boedeker C."/>
            <person name="Pinto D."/>
            <person name="Vollmers J."/>
            <person name="Rivas-Marin E."/>
            <person name="Kohn T."/>
            <person name="Peeters S.H."/>
            <person name="Heuer A."/>
            <person name="Rast P."/>
            <person name="Oberbeckmann S."/>
            <person name="Bunk B."/>
            <person name="Jeske O."/>
            <person name="Meyerdierks A."/>
            <person name="Storesund J.E."/>
            <person name="Kallscheuer N."/>
            <person name="Luecker S."/>
            <person name="Lage O.M."/>
            <person name="Pohl T."/>
            <person name="Merkel B.J."/>
            <person name="Hornburger P."/>
            <person name="Mueller R.-W."/>
            <person name="Bruemmer F."/>
            <person name="Labrenz M."/>
            <person name="Spormann A.M."/>
            <person name="Op den Camp H."/>
            <person name="Overmann J."/>
            <person name="Amann R."/>
            <person name="Jetten M.S.M."/>
            <person name="Mascher T."/>
            <person name="Medema M.H."/>
            <person name="Devos D.P."/>
            <person name="Kaster A.-K."/>
            <person name="Ovreas L."/>
            <person name="Rohde M."/>
            <person name="Galperin M.Y."/>
            <person name="Jogler C."/>
        </authorList>
    </citation>
    <scope>NUCLEOTIDE SEQUENCE [LARGE SCALE GENOMIC DNA]</scope>
    <source>
        <strain evidence="9 10">ETA_A8</strain>
    </source>
</reference>
<organism evidence="9 10">
    <name type="scientific">Anatilimnocola aggregata</name>
    <dbReference type="NCBI Taxonomy" id="2528021"/>
    <lineage>
        <taxon>Bacteria</taxon>
        <taxon>Pseudomonadati</taxon>
        <taxon>Planctomycetota</taxon>
        <taxon>Planctomycetia</taxon>
        <taxon>Pirellulales</taxon>
        <taxon>Pirellulaceae</taxon>
        <taxon>Anatilimnocola</taxon>
    </lineage>
</organism>
<gene>
    <name evidence="9" type="ORF">ETAA8_07360</name>
</gene>
<keyword evidence="4" id="KW-0653">Protein transport</keyword>
<evidence type="ECO:0000256" key="8">
    <source>
        <dbReference type="SAM" id="Phobius"/>
    </source>
</evidence>
<dbReference type="GO" id="GO:0015031">
    <property type="term" value="P:protein transport"/>
    <property type="evidence" value="ECO:0007669"/>
    <property type="project" value="UniProtKB-KW"/>
</dbReference>
<evidence type="ECO:0000256" key="1">
    <source>
        <dbReference type="ARBA" id="ARBA00004167"/>
    </source>
</evidence>
<dbReference type="RefSeq" id="WP_145084980.1">
    <property type="nucleotide sequence ID" value="NZ_CP036274.1"/>
</dbReference>
<comment type="subcellular location">
    <subcellularLocation>
        <location evidence="1">Membrane</location>
        <topology evidence="1">Single-pass membrane protein</topology>
    </subcellularLocation>
</comment>
<feature type="transmembrane region" description="Helical" evidence="8">
    <location>
        <begin position="6"/>
        <end position="26"/>
    </location>
</feature>
<evidence type="ECO:0000256" key="6">
    <source>
        <dbReference type="ARBA" id="ARBA00023010"/>
    </source>
</evidence>
<dbReference type="AlphaFoldDB" id="A0A517Y627"/>
<protein>
    <submittedName>
        <fullName evidence="9">Twin arginine translocase protein A</fullName>
    </submittedName>
</protein>
<dbReference type="Gene3D" id="1.20.5.3310">
    <property type="match status" value="1"/>
</dbReference>
<proteinExistence type="predicted"/>
<keyword evidence="2" id="KW-0813">Transport</keyword>
<dbReference type="Proteomes" id="UP000315017">
    <property type="component" value="Chromosome"/>
</dbReference>
<dbReference type="PANTHER" id="PTHR42982:SF1">
    <property type="entry name" value="SEC-INDEPENDENT PROTEIN TRANSLOCASE PROTEIN TATA"/>
    <property type="match status" value="1"/>
</dbReference>
<keyword evidence="7 8" id="KW-0472">Membrane</keyword>
<evidence type="ECO:0000256" key="4">
    <source>
        <dbReference type="ARBA" id="ARBA00022927"/>
    </source>
</evidence>
<keyword evidence="10" id="KW-1185">Reference proteome</keyword>
<dbReference type="KEGG" id="aagg:ETAA8_07360"/>
<dbReference type="GO" id="GO:0016020">
    <property type="term" value="C:membrane"/>
    <property type="evidence" value="ECO:0007669"/>
    <property type="project" value="UniProtKB-ARBA"/>
</dbReference>
<dbReference type="PANTHER" id="PTHR42982">
    <property type="entry name" value="SEC-INDEPENDENT PROTEIN TRANSLOCASE PROTEIN TATA"/>
    <property type="match status" value="1"/>
</dbReference>
<keyword evidence="3 8" id="KW-0812">Transmembrane</keyword>
<dbReference type="InterPro" id="IPR003369">
    <property type="entry name" value="TatA/B/E"/>
</dbReference>
<keyword evidence="6" id="KW-0811">Translocation</keyword>
<keyword evidence="5 8" id="KW-1133">Transmembrane helix</keyword>
<dbReference type="Pfam" id="PF02416">
    <property type="entry name" value="TatA_B_E"/>
    <property type="match status" value="1"/>
</dbReference>